<evidence type="ECO:0000256" key="3">
    <source>
        <dbReference type="ARBA" id="ARBA00023002"/>
    </source>
</evidence>
<dbReference type="InterPro" id="IPR015947">
    <property type="entry name" value="PUA-like_sf"/>
</dbReference>
<dbReference type="SMART" id="SM00466">
    <property type="entry name" value="SRA"/>
    <property type="match status" value="1"/>
</dbReference>
<feature type="region of interest" description="Disordered" evidence="6">
    <location>
        <begin position="287"/>
        <end position="306"/>
    </location>
</feature>
<comment type="subcellular location">
    <subcellularLocation>
        <location evidence="5">Nucleus</location>
    </subcellularLocation>
</comment>
<evidence type="ECO:0000256" key="5">
    <source>
        <dbReference type="PROSITE-ProRule" id="PRU00358"/>
    </source>
</evidence>
<sequence>MEVPAVSTAGSPANTNPDIHQIEDVTPSGIPAPDAIINVKANVAQIVRVLNMGGTESEKLEQMKKQGRSILTLCRNKRDRITPDRVEEMSKRFADATLYLDWLDTNVEMVPRINTSAKIELVLTTLTDRNNNVPEDLVSKASALLVKYRAENWGQDTVPDVPDVPEEDAVPNAEPTIGEIQLPPANDPVFGTGGIMCGIILDTSNGRKTYRLRVDIPRKSPKVYGHNDIALGSWYAFQINALFWGAHGARMAGIAGSVTTGAWSIVVASTYEDLDTDYGNTIYYSGSNSHDNKNPRQAAPASQGTKALHASITTQNPVRVLRSGGSASNRSQNRYLPSCGLRYDGLYRVASFRQRLNKNGGLYDQFKLERLPNQTPVDELRRSSPTTEQPELGVMAKYNKLAGKHIVVIGGSKGIGRGVVEAALESQARVTLAGSSQQSADAAVASIKAEYPGAEVRGVGCDLSRATVEEDLDALLTRAAELGGGEIDHIVYTAADSLTLGKLEDLTPDAALKAAHMRFLVPVMVGKMAKKHLRGAAEGRDKSLILTTGSIASKPSPGWSVIAYFAAGLKGLTRNLALDLSPIRVNAVEPGAVNTPLWDTAYKSVAEREAALHEMCKGLPVGRVAAVEDVAEAYVYLLRDTNATGETVQTRGGHHLV</sequence>
<dbReference type="Gene3D" id="2.30.280.10">
    <property type="entry name" value="SRA-YDG"/>
    <property type="match status" value="1"/>
</dbReference>
<dbReference type="InterPro" id="IPR003105">
    <property type="entry name" value="SRA_YDG"/>
</dbReference>
<dbReference type="InterPro" id="IPR051122">
    <property type="entry name" value="SDR_DHRS6-like"/>
</dbReference>
<dbReference type="InParanoid" id="A0A7C8MN64"/>
<dbReference type="Gene3D" id="3.40.50.720">
    <property type="entry name" value="NAD(P)-binding Rossmann-like Domain"/>
    <property type="match status" value="1"/>
</dbReference>
<keyword evidence="4 5" id="KW-0539">Nucleus</keyword>
<proteinExistence type="inferred from homology"/>
<protein>
    <recommendedName>
        <fullName evidence="7">YDG domain-containing protein</fullName>
    </recommendedName>
</protein>
<dbReference type="InterPro" id="IPR036291">
    <property type="entry name" value="NAD(P)-bd_dom_sf"/>
</dbReference>
<dbReference type="Proteomes" id="UP000481858">
    <property type="component" value="Unassembled WGS sequence"/>
</dbReference>
<dbReference type="CDD" id="cd05233">
    <property type="entry name" value="SDR_c"/>
    <property type="match status" value="1"/>
</dbReference>
<dbReference type="InterPro" id="IPR002347">
    <property type="entry name" value="SDR_fam"/>
</dbReference>
<keyword evidence="3" id="KW-0560">Oxidoreductase</keyword>
<keyword evidence="9" id="KW-1185">Reference proteome</keyword>
<organism evidence="8 9">
    <name type="scientific">Xylaria multiplex</name>
    <dbReference type="NCBI Taxonomy" id="323545"/>
    <lineage>
        <taxon>Eukaryota</taxon>
        <taxon>Fungi</taxon>
        <taxon>Dikarya</taxon>
        <taxon>Ascomycota</taxon>
        <taxon>Pezizomycotina</taxon>
        <taxon>Sordariomycetes</taxon>
        <taxon>Xylariomycetidae</taxon>
        <taxon>Xylariales</taxon>
        <taxon>Xylariaceae</taxon>
        <taxon>Xylaria</taxon>
    </lineage>
</organism>
<evidence type="ECO:0000313" key="8">
    <source>
        <dbReference type="EMBL" id="KAF2964247.1"/>
    </source>
</evidence>
<dbReference type="GO" id="GO:0005634">
    <property type="term" value="C:nucleus"/>
    <property type="evidence" value="ECO:0007669"/>
    <property type="project" value="UniProtKB-SubCell"/>
</dbReference>
<evidence type="ECO:0000256" key="6">
    <source>
        <dbReference type="SAM" id="MobiDB-lite"/>
    </source>
</evidence>
<dbReference type="OrthoDB" id="2270193at2759"/>
<evidence type="ECO:0000256" key="2">
    <source>
        <dbReference type="ARBA" id="ARBA00022857"/>
    </source>
</evidence>
<dbReference type="PANTHER" id="PTHR43477:SF1">
    <property type="entry name" value="DIHYDROANTICAPSIN 7-DEHYDROGENASE"/>
    <property type="match status" value="1"/>
</dbReference>
<evidence type="ECO:0000256" key="1">
    <source>
        <dbReference type="ARBA" id="ARBA00006484"/>
    </source>
</evidence>
<feature type="domain" description="YDG" evidence="7">
    <location>
        <begin position="224"/>
        <end position="370"/>
    </location>
</feature>
<dbReference type="GO" id="GO:0016491">
    <property type="term" value="F:oxidoreductase activity"/>
    <property type="evidence" value="ECO:0007669"/>
    <property type="project" value="UniProtKB-KW"/>
</dbReference>
<dbReference type="PRINTS" id="PR00081">
    <property type="entry name" value="GDHRDH"/>
</dbReference>
<keyword evidence="2" id="KW-0521">NADP</keyword>
<evidence type="ECO:0000256" key="4">
    <source>
        <dbReference type="ARBA" id="ARBA00023242"/>
    </source>
</evidence>
<comment type="similarity">
    <text evidence="1">Belongs to the short-chain dehydrogenases/reductases (SDR) family.</text>
</comment>
<name>A0A7C8MN64_9PEZI</name>
<comment type="caution">
    <text evidence="8">The sequence shown here is derived from an EMBL/GenBank/DDBJ whole genome shotgun (WGS) entry which is preliminary data.</text>
</comment>
<dbReference type="Pfam" id="PF02182">
    <property type="entry name" value="SAD_SRA"/>
    <property type="match status" value="1"/>
</dbReference>
<dbReference type="PROSITE" id="PS51015">
    <property type="entry name" value="YDG"/>
    <property type="match status" value="1"/>
</dbReference>
<evidence type="ECO:0000259" key="7">
    <source>
        <dbReference type="PROSITE" id="PS51015"/>
    </source>
</evidence>
<dbReference type="EMBL" id="WUBL01000160">
    <property type="protein sequence ID" value="KAF2964247.1"/>
    <property type="molecule type" value="Genomic_DNA"/>
</dbReference>
<gene>
    <name evidence="8" type="ORF">GQX73_g9327</name>
</gene>
<dbReference type="PANTHER" id="PTHR43477">
    <property type="entry name" value="DIHYDROANTICAPSIN 7-DEHYDROGENASE"/>
    <property type="match status" value="1"/>
</dbReference>
<dbReference type="AlphaFoldDB" id="A0A7C8MN64"/>
<dbReference type="SUPFAM" id="SSF51735">
    <property type="entry name" value="NAD(P)-binding Rossmann-fold domains"/>
    <property type="match status" value="1"/>
</dbReference>
<dbReference type="InterPro" id="IPR036987">
    <property type="entry name" value="SRA-YDG_sf"/>
</dbReference>
<reference evidence="8 9" key="1">
    <citation type="submission" date="2019-12" db="EMBL/GenBank/DDBJ databases">
        <title>Draft genome sequence of the ascomycete Xylaria multiplex DSM 110363.</title>
        <authorList>
            <person name="Buettner E."/>
            <person name="Kellner H."/>
        </authorList>
    </citation>
    <scope>NUCLEOTIDE SEQUENCE [LARGE SCALE GENOMIC DNA]</scope>
    <source>
        <strain evidence="8 9">DSM 110363</strain>
    </source>
</reference>
<accession>A0A7C8MN64</accession>
<dbReference type="SUPFAM" id="SSF88697">
    <property type="entry name" value="PUA domain-like"/>
    <property type="match status" value="1"/>
</dbReference>
<dbReference type="InterPro" id="IPR057571">
    <property type="entry name" value="SDR_PhqE-like"/>
</dbReference>
<dbReference type="Pfam" id="PF23441">
    <property type="entry name" value="SDR"/>
    <property type="match status" value="1"/>
</dbReference>
<evidence type="ECO:0000313" key="9">
    <source>
        <dbReference type="Proteomes" id="UP000481858"/>
    </source>
</evidence>